<protein>
    <submittedName>
        <fullName evidence="1">Uncharacterized protein</fullName>
    </submittedName>
</protein>
<dbReference type="EMBL" id="CP101637">
    <property type="protein sequence ID" value="WMT82723.1"/>
    <property type="molecule type" value="Genomic_DNA"/>
</dbReference>
<keyword evidence="2" id="KW-1185">Reference proteome</keyword>
<proteinExistence type="predicted"/>
<evidence type="ECO:0000313" key="1">
    <source>
        <dbReference type="EMBL" id="WMT82723.1"/>
    </source>
</evidence>
<accession>A0ABY9Q5C2</accession>
<sequence length="39" mass="4747">MKKTMAKVVNFQEYKEKKKHLEVDRKELLELIKQIVTTK</sequence>
<gene>
    <name evidence="1" type="ORF">TEMA_32120</name>
</gene>
<dbReference type="Proteomes" id="UP001235030">
    <property type="component" value="Chromosome"/>
</dbReference>
<reference evidence="1 2" key="1">
    <citation type="submission" date="2022-07" db="EMBL/GenBank/DDBJ databases">
        <title>Genome sequence of Terrisporobacter mayombei DSM6539.</title>
        <authorList>
            <person name="Boeer T."/>
            <person name="Bengelsdorf F.R."/>
            <person name="Daniel R."/>
            <person name="Poehlein A."/>
        </authorList>
    </citation>
    <scope>NUCLEOTIDE SEQUENCE [LARGE SCALE GENOMIC DNA]</scope>
    <source>
        <strain evidence="1 2">DSM 6539</strain>
    </source>
</reference>
<organism evidence="1 2">
    <name type="scientific">Terrisporobacter mayombei</name>
    <dbReference type="NCBI Taxonomy" id="1541"/>
    <lineage>
        <taxon>Bacteria</taxon>
        <taxon>Bacillati</taxon>
        <taxon>Bacillota</taxon>
        <taxon>Clostridia</taxon>
        <taxon>Peptostreptococcales</taxon>
        <taxon>Peptostreptococcaceae</taxon>
        <taxon>Terrisporobacter</taxon>
    </lineage>
</organism>
<name>A0ABY9Q5C2_9FIRM</name>
<evidence type="ECO:0000313" key="2">
    <source>
        <dbReference type="Proteomes" id="UP001235030"/>
    </source>
</evidence>